<dbReference type="SMART" id="SM00382">
    <property type="entry name" value="AAA"/>
    <property type="match status" value="1"/>
</dbReference>
<dbReference type="InterPro" id="IPR027417">
    <property type="entry name" value="P-loop_NTPase"/>
</dbReference>
<comment type="caution">
    <text evidence="5">The sequence shown here is derived from an EMBL/GenBank/DDBJ whole genome shotgun (WGS) entry which is preliminary data.</text>
</comment>
<organism evidence="5 6">
    <name type="scientific">Dactylosporangium siamense</name>
    <dbReference type="NCBI Taxonomy" id="685454"/>
    <lineage>
        <taxon>Bacteria</taxon>
        <taxon>Bacillati</taxon>
        <taxon>Actinomycetota</taxon>
        <taxon>Actinomycetes</taxon>
        <taxon>Micromonosporales</taxon>
        <taxon>Micromonosporaceae</taxon>
        <taxon>Dactylosporangium</taxon>
    </lineage>
</organism>
<dbReference type="AlphaFoldDB" id="A0A919U5F3"/>
<dbReference type="PROSITE" id="PS50893">
    <property type="entry name" value="ABC_TRANSPORTER_2"/>
    <property type="match status" value="1"/>
</dbReference>
<dbReference type="Pfam" id="PF00005">
    <property type="entry name" value="ABC_tran"/>
    <property type="match status" value="1"/>
</dbReference>
<feature type="domain" description="ABC transporter" evidence="4">
    <location>
        <begin position="5"/>
        <end position="222"/>
    </location>
</feature>
<proteinExistence type="predicted"/>
<dbReference type="Gene3D" id="3.40.50.300">
    <property type="entry name" value="P-loop containing nucleotide triphosphate hydrolases"/>
    <property type="match status" value="1"/>
</dbReference>
<accession>A0A919U5F3</accession>
<dbReference type="Proteomes" id="UP000660611">
    <property type="component" value="Unassembled WGS sequence"/>
</dbReference>
<keyword evidence="1" id="KW-0813">Transport</keyword>
<dbReference type="InterPro" id="IPR003593">
    <property type="entry name" value="AAA+_ATPase"/>
</dbReference>
<protein>
    <recommendedName>
        <fullName evidence="4">ABC transporter domain-containing protein</fullName>
    </recommendedName>
</protein>
<evidence type="ECO:0000259" key="4">
    <source>
        <dbReference type="PROSITE" id="PS50893"/>
    </source>
</evidence>
<keyword evidence="3" id="KW-0067">ATP-binding</keyword>
<evidence type="ECO:0000256" key="2">
    <source>
        <dbReference type="ARBA" id="ARBA00022741"/>
    </source>
</evidence>
<reference evidence="5" key="1">
    <citation type="submission" date="2021-01" db="EMBL/GenBank/DDBJ databases">
        <title>Whole genome shotgun sequence of Dactylosporangium siamense NBRC 106093.</title>
        <authorList>
            <person name="Komaki H."/>
            <person name="Tamura T."/>
        </authorList>
    </citation>
    <scope>NUCLEOTIDE SEQUENCE</scope>
    <source>
        <strain evidence="5">NBRC 106093</strain>
    </source>
</reference>
<sequence>MFGDVHLREVWFRYARKAAWTLHDVDLELGPGETAVVLGPNGSGKSTLLQLAVGVLRPGRGVVTGRPDVVGWVPERFPADQPFTARAYLTHMAAVRGADRDAIDEWADRLDFAGFLDVRLSRLSKGSAQKVGLVQALLSPPGLLVLDEPWEGLDAATRKQVPAIVADVVGRGGRVLISDHLGEVSRLPAARRWHVRDGRVTEGERPTVRRSIIELAVAAGHADRAVARLRADGFDVLGIREER</sequence>
<dbReference type="InterPro" id="IPR003439">
    <property type="entry name" value="ABC_transporter-like_ATP-bd"/>
</dbReference>
<dbReference type="SUPFAM" id="SSF52540">
    <property type="entry name" value="P-loop containing nucleoside triphosphate hydrolases"/>
    <property type="match status" value="1"/>
</dbReference>
<dbReference type="GO" id="GO:0005524">
    <property type="term" value="F:ATP binding"/>
    <property type="evidence" value="ECO:0007669"/>
    <property type="project" value="UniProtKB-KW"/>
</dbReference>
<name>A0A919U5F3_9ACTN</name>
<dbReference type="PANTHER" id="PTHR42939:SF1">
    <property type="entry name" value="ABC TRANSPORTER ATP-BINDING PROTEIN ALBC-RELATED"/>
    <property type="match status" value="1"/>
</dbReference>
<gene>
    <name evidence="5" type="ORF">Dsi01nite_012350</name>
</gene>
<evidence type="ECO:0000256" key="3">
    <source>
        <dbReference type="ARBA" id="ARBA00022840"/>
    </source>
</evidence>
<dbReference type="GO" id="GO:0016887">
    <property type="term" value="F:ATP hydrolysis activity"/>
    <property type="evidence" value="ECO:0007669"/>
    <property type="project" value="InterPro"/>
</dbReference>
<evidence type="ECO:0000313" key="5">
    <source>
        <dbReference type="EMBL" id="GIG43194.1"/>
    </source>
</evidence>
<evidence type="ECO:0000256" key="1">
    <source>
        <dbReference type="ARBA" id="ARBA00022448"/>
    </source>
</evidence>
<keyword evidence="2" id="KW-0547">Nucleotide-binding</keyword>
<dbReference type="InterPro" id="IPR051782">
    <property type="entry name" value="ABC_Transporter_VariousFunc"/>
</dbReference>
<evidence type="ECO:0000313" key="6">
    <source>
        <dbReference type="Proteomes" id="UP000660611"/>
    </source>
</evidence>
<keyword evidence="6" id="KW-1185">Reference proteome</keyword>
<dbReference type="EMBL" id="BONQ01000021">
    <property type="protein sequence ID" value="GIG43194.1"/>
    <property type="molecule type" value="Genomic_DNA"/>
</dbReference>
<dbReference type="PANTHER" id="PTHR42939">
    <property type="entry name" value="ABC TRANSPORTER ATP-BINDING PROTEIN ALBC-RELATED"/>
    <property type="match status" value="1"/>
</dbReference>